<name>A0A0J6TCQ8_9HYPH</name>
<dbReference type="Proteomes" id="UP000036449">
    <property type="component" value="Unassembled WGS sequence"/>
</dbReference>
<reference evidence="1 2" key="1">
    <citation type="submission" date="2015-03" db="EMBL/GenBank/DDBJ databases">
        <title>Genome sequencing of Methylobacterium tarhaniae DSM 25844.</title>
        <authorList>
            <person name="Chaudhry V."/>
            <person name="Patil P.B."/>
        </authorList>
    </citation>
    <scope>NUCLEOTIDE SEQUENCE [LARGE SCALE GENOMIC DNA]</scope>
    <source>
        <strain evidence="1 2">DSM 25844</strain>
    </source>
</reference>
<protein>
    <submittedName>
        <fullName evidence="1">Uncharacterized protein</fullName>
    </submittedName>
</protein>
<organism evidence="1 2">
    <name type="scientific">Methylobacterium tarhaniae</name>
    <dbReference type="NCBI Taxonomy" id="1187852"/>
    <lineage>
        <taxon>Bacteria</taxon>
        <taxon>Pseudomonadati</taxon>
        <taxon>Pseudomonadota</taxon>
        <taxon>Alphaproteobacteria</taxon>
        <taxon>Hyphomicrobiales</taxon>
        <taxon>Methylobacteriaceae</taxon>
        <taxon>Methylobacterium</taxon>
    </lineage>
</organism>
<keyword evidence="2" id="KW-1185">Reference proteome</keyword>
<proteinExistence type="predicted"/>
<dbReference type="AlphaFoldDB" id="A0A0J6TCQ8"/>
<dbReference type="EMBL" id="LABZ01000040">
    <property type="protein sequence ID" value="KMO43642.1"/>
    <property type="molecule type" value="Genomic_DNA"/>
</dbReference>
<gene>
    <name evidence="1" type="ORF">VQ03_07355</name>
</gene>
<evidence type="ECO:0000313" key="2">
    <source>
        <dbReference type="Proteomes" id="UP000036449"/>
    </source>
</evidence>
<accession>A0A0J6TCQ8</accession>
<sequence>MDEAPAGPRHGTPEMIRLCAAECGELAATFFAAAAERLRENDLPGYRCAMRCAAAAAKCARELAGLLGSEAALGQARD</sequence>
<evidence type="ECO:0000313" key="1">
    <source>
        <dbReference type="EMBL" id="KMO43642.1"/>
    </source>
</evidence>
<comment type="caution">
    <text evidence="1">The sequence shown here is derived from an EMBL/GenBank/DDBJ whole genome shotgun (WGS) entry which is preliminary data.</text>
</comment>
<dbReference type="PATRIC" id="fig|1187852.3.peg.4929"/>